<keyword evidence="2" id="KW-1133">Transmembrane helix</keyword>
<keyword evidence="3" id="KW-0732">Signal</keyword>
<evidence type="ECO:0000313" key="5">
    <source>
        <dbReference type="Proteomes" id="UP001443914"/>
    </source>
</evidence>
<evidence type="ECO:0000256" key="2">
    <source>
        <dbReference type="SAM" id="Phobius"/>
    </source>
</evidence>
<evidence type="ECO:0000313" key="4">
    <source>
        <dbReference type="EMBL" id="KAK9667678.1"/>
    </source>
</evidence>
<dbReference type="PANTHER" id="PTHR36073">
    <property type="match status" value="1"/>
</dbReference>
<name>A0AAW1GSB6_SAPOF</name>
<keyword evidence="1" id="KW-0175">Coiled coil</keyword>
<dbReference type="EMBL" id="JBDFQZ010000013">
    <property type="protein sequence ID" value="KAK9667678.1"/>
    <property type="molecule type" value="Genomic_DNA"/>
</dbReference>
<organism evidence="4 5">
    <name type="scientific">Saponaria officinalis</name>
    <name type="common">Common soapwort</name>
    <name type="synonym">Lychnis saponaria</name>
    <dbReference type="NCBI Taxonomy" id="3572"/>
    <lineage>
        <taxon>Eukaryota</taxon>
        <taxon>Viridiplantae</taxon>
        <taxon>Streptophyta</taxon>
        <taxon>Embryophyta</taxon>
        <taxon>Tracheophyta</taxon>
        <taxon>Spermatophyta</taxon>
        <taxon>Magnoliopsida</taxon>
        <taxon>eudicotyledons</taxon>
        <taxon>Gunneridae</taxon>
        <taxon>Pentapetalae</taxon>
        <taxon>Caryophyllales</taxon>
        <taxon>Caryophyllaceae</taxon>
        <taxon>Caryophylleae</taxon>
        <taxon>Saponaria</taxon>
    </lineage>
</organism>
<feature type="chain" id="PRO_5044717750" evidence="3">
    <location>
        <begin position="20"/>
        <end position="299"/>
    </location>
</feature>
<feature type="transmembrane region" description="Helical" evidence="2">
    <location>
        <begin position="200"/>
        <end position="219"/>
    </location>
</feature>
<comment type="caution">
    <text evidence="4">The sequence shown here is derived from an EMBL/GenBank/DDBJ whole genome shotgun (WGS) entry which is preliminary data.</text>
</comment>
<keyword evidence="5" id="KW-1185">Reference proteome</keyword>
<dbReference type="Proteomes" id="UP001443914">
    <property type="component" value="Unassembled WGS sequence"/>
</dbReference>
<evidence type="ECO:0000256" key="3">
    <source>
        <dbReference type="SAM" id="SignalP"/>
    </source>
</evidence>
<dbReference type="AlphaFoldDB" id="A0AAW1GSB6"/>
<accession>A0AAW1GSB6</accession>
<evidence type="ECO:0000256" key="1">
    <source>
        <dbReference type="SAM" id="Coils"/>
    </source>
</evidence>
<protein>
    <submittedName>
        <fullName evidence="4">Uncharacterized protein</fullName>
    </submittedName>
</protein>
<sequence length="299" mass="33961">MLKLLFLFILRSLWSATVACLQLFVEVVNFHANMCWRFISWTVNIVTLPLRALSALQNEKMMESVLQEMQIELEDLWWKNEKLEARLMMFVKERHLMESMLAEIEEQHDMAIGKIERLEKEVGYLKDENFRLRESHSKGNWDLSNKSNVLDDPIPGTFTVKTKNSPSHIKPTKTVNPTRLLNPLTPSNADLALDQRREIALSRSVFSAVLSLLVGAIIWEAKDPCMPLVVALFSVVGLSLWSVVQFFSTINNRPASDAVGLLSFNWFILGTLTAPTLPKVAPTVVAFLRPVLRRLGLSS</sequence>
<keyword evidence="2" id="KW-0472">Membrane</keyword>
<feature type="coiled-coil region" evidence="1">
    <location>
        <begin position="66"/>
        <end position="135"/>
    </location>
</feature>
<gene>
    <name evidence="4" type="ORF">RND81_13G004300</name>
</gene>
<proteinExistence type="predicted"/>
<reference evidence="4 5" key="1">
    <citation type="submission" date="2024-03" db="EMBL/GenBank/DDBJ databases">
        <title>WGS assembly of Saponaria officinalis var. Norfolk2.</title>
        <authorList>
            <person name="Jenkins J."/>
            <person name="Shu S."/>
            <person name="Grimwood J."/>
            <person name="Barry K."/>
            <person name="Goodstein D."/>
            <person name="Schmutz J."/>
            <person name="Leebens-Mack J."/>
            <person name="Osbourn A."/>
        </authorList>
    </citation>
    <scope>NUCLEOTIDE SEQUENCE [LARGE SCALE GENOMIC DNA]</scope>
    <source>
        <strain evidence="5">cv. Norfolk2</strain>
        <strain evidence="4">JIC</strain>
        <tissue evidence="4">Leaf</tissue>
    </source>
</reference>
<dbReference type="EMBL" id="JBDFQZ010000013">
    <property type="protein sequence ID" value="KAK9667677.1"/>
    <property type="molecule type" value="Genomic_DNA"/>
</dbReference>
<feature type="signal peptide" evidence="3">
    <location>
        <begin position="1"/>
        <end position="19"/>
    </location>
</feature>
<feature type="transmembrane region" description="Helical" evidence="2">
    <location>
        <begin position="264"/>
        <end position="288"/>
    </location>
</feature>
<keyword evidence="2" id="KW-0812">Transmembrane</keyword>
<dbReference type="PANTHER" id="PTHR36073:SF1">
    <property type="entry name" value="OS01G0962100 PROTEIN"/>
    <property type="match status" value="1"/>
</dbReference>
<feature type="transmembrane region" description="Helical" evidence="2">
    <location>
        <begin position="226"/>
        <end position="244"/>
    </location>
</feature>